<dbReference type="OrthoDB" id="9803287at2"/>
<dbReference type="SUPFAM" id="SSF51735">
    <property type="entry name" value="NAD(P)-binding Rossmann-fold domains"/>
    <property type="match status" value="1"/>
</dbReference>
<keyword evidence="2" id="KW-0812">Transmembrane</keyword>
<sequence>MSEMKTQGTRKVARVTCIGGGVIGAGWAAHFMRAGLDVVVYDQAPEGERYLRESLAQAMPTLTELGLAQGASPSRVHFTTHFEAALEAADFVQESAPEDIDLKSALIAKIDACTATDVVIASSSSGFLASHLRSGAKQHPERILIGHPFNPPYLIPLVEVAGGDSAQKAAAHASAFYSSTGCEVVQLDREIDGYIGNRVQYAVLREVLYLMSQGVADLEAIDRAIAAGPAIRWAVIGPSSVFYLGRRDDPSLFREGMESLGRDMDGGCYMAPSSFQPDRDLMLAYAEQILNGIGANGQTGLMALRDTGVVGIRGALKRVRENLGCDKA</sequence>
<keyword evidence="1" id="KW-0560">Oxidoreductase</keyword>
<dbReference type="Proteomes" id="UP000053176">
    <property type="component" value="Unassembled WGS sequence"/>
</dbReference>
<evidence type="ECO:0000256" key="2">
    <source>
        <dbReference type="SAM" id="Phobius"/>
    </source>
</evidence>
<evidence type="ECO:0000313" key="6">
    <source>
        <dbReference type="Proteomes" id="UP000053176"/>
    </source>
</evidence>
<dbReference type="PANTHER" id="PTHR48075:SF5">
    <property type="entry name" value="3-HYDROXYBUTYRYL-COA DEHYDROGENASE"/>
    <property type="match status" value="1"/>
</dbReference>
<dbReference type="InterPro" id="IPR008927">
    <property type="entry name" value="6-PGluconate_DH-like_C_sf"/>
</dbReference>
<evidence type="ECO:0000313" key="5">
    <source>
        <dbReference type="EMBL" id="KUM25075.1"/>
    </source>
</evidence>
<evidence type="ECO:0008006" key="7">
    <source>
        <dbReference type="Google" id="ProtNLM"/>
    </source>
</evidence>
<feature type="domain" description="3-hydroxyacyl-CoA dehydrogenase C-terminal" evidence="3">
    <location>
        <begin position="193"/>
        <end position="241"/>
    </location>
</feature>
<dbReference type="GO" id="GO:0070403">
    <property type="term" value="F:NAD+ binding"/>
    <property type="evidence" value="ECO:0007669"/>
    <property type="project" value="InterPro"/>
</dbReference>
<dbReference type="EMBL" id="LPWA01000123">
    <property type="protein sequence ID" value="KUM25075.1"/>
    <property type="molecule type" value="Genomic_DNA"/>
</dbReference>
<protein>
    <recommendedName>
        <fullName evidence="7">L-carnitine dehydrogenase</fullName>
    </recommendedName>
</protein>
<dbReference type="InterPro" id="IPR036291">
    <property type="entry name" value="NAD(P)-bd_dom_sf"/>
</dbReference>
<dbReference type="Gene3D" id="1.10.1040.10">
    <property type="entry name" value="N-(1-d-carboxylethyl)-l-norvaline Dehydrogenase, domain 2"/>
    <property type="match status" value="1"/>
</dbReference>
<dbReference type="InterPro" id="IPR006108">
    <property type="entry name" value="3HC_DH_C"/>
</dbReference>
<feature type="domain" description="3-hydroxyacyl-CoA dehydrogenase NAD binding" evidence="4">
    <location>
        <begin position="15"/>
        <end position="187"/>
    </location>
</feature>
<accession>A0A101KQC5</accession>
<evidence type="ECO:0000259" key="4">
    <source>
        <dbReference type="Pfam" id="PF02737"/>
    </source>
</evidence>
<dbReference type="SUPFAM" id="SSF48179">
    <property type="entry name" value="6-phosphogluconate dehydrogenase C-terminal domain-like"/>
    <property type="match status" value="1"/>
</dbReference>
<dbReference type="GO" id="GO:0016616">
    <property type="term" value="F:oxidoreductase activity, acting on the CH-OH group of donors, NAD or NADP as acceptor"/>
    <property type="evidence" value="ECO:0007669"/>
    <property type="project" value="InterPro"/>
</dbReference>
<dbReference type="InterPro" id="IPR013328">
    <property type="entry name" value="6PGD_dom2"/>
</dbReference>
<dbReference type="PANTHER" id="PTHR48075">
    <property type="entry name" value="3-HYDROXYACYL-COA DEHYDROGENASE FAMILY PROTEIN"/>
    <property type="match status" value="1"/>
</dbReference>
<organism evidence="5 6">
    <name type="scientific">Rhizobium loti</name>
    <name type="common">Mesorhizobium loti</name>
    <dbReference type="NCBI Taxonomy" id="381"/>
    <lineage>
        <taxon>Bacteria</taxon>
        <taxon>Pseudomonadati</taxon>
        <taxon>Pseudomonadota</taxon>
        <taxon>Alphaproteobacteria</taxon>
        <taxon>Hyphomicrobiales</taxon>
        <taxon>Phyllobacteriaceae</taxon>
        <taxon>Mesorhizobium</taxon>
    </lineage>
</organism>
<evidence type="ECO:0000256" key="1">
    <source>
        <dbReference type="ARBA" id="ARBA00023002"/>
    </source>
</evidence>
<dbReference type="Gene3D" id="3.40.50.720">
    <property type="entry name" value="NAD(P)-binding Rossmann-like Domain"/>
    <property type="match status" value="1"/>
</dbReference>
<dbReference type="AlphaFoldDB" id="A0A101KQC5"/>
<gene>
    <name evidence="5" type="ORF">AU467_27770</name>
</gene>
<evidence type="ECO:0000259" key="3">
    <source>
        <dbReference type="Pfam" id="PF00725"/>
    </source>
</evidence>
<dbReference type="GO" id="GO:0006631">
    <property type="term" value="P:fatty acid metabolic process"/>
    <property type="evidence" value="ECO:0007669"/>
    <property type="project" value="InterPro"/>
</dbReference>
<reference evidence="5 6" key="1">
    <citation type="submission" date="2015-12" db="EMBL/GenBank/DDBJ databases">
        <title>Draft genome sequence of Mesorhizobium sp. UFLA 01-765, a multitolerant efficient symbiont and plant-growth promoting strain isolated from Zn-mining soil using Leucaena leucocephala as a trap plant.</title>
        <authorList>
            <person name="Rangel W.M."/>
            <person name="Thijs S."/>
            <person name="Longatti S.M."/>
            <person name="Moreira F.M."/>
            <person name="Weyens N."/>
            <person name="Vangronsveld J."/>
            <person name="Van Hamme J.D."/>
            <person name="Bottos E.M."/>
            <person name="Rineau F."/>
        </authorList>
    </citation>
    <scope>NUCLEOTIDE SEQUENCE [LARGE SCALE GENOMIC DNA]</scope>
    <source>
        <strain evidence="5 6">UFLA 01-765</strain>
    </source>
</reference>
<dbReference type="InterPro" id="IPR006176">
    <property type="entry name" value="3-OHacyl-CoA_DH_NAD-bd"/>
</dbReference>
<proteinExistence type="predicted"/>
<keyword evidence="2" id="KW-1133">Transmembrane helix</keyword>
<comment type="caution">
    <text evidence="5">The sequence shown here is derived from an EMBL/GenBank/DDBJ whole genome shotgun (WGS) entry which is preliminary data.</text>
</comment>
<dbReference type="Pfam" id="PF00725">
    <property type="entry name" value="3HCDH"/>
    <property type="match status" value="1"/>
</dbReference>
<keyword evidence="2" id="KW-0472">Membrane</keyword>
<feature type="transmembrane region" description="Helical" evidence="2">
    <location>
        <begin position="12"/>
        <end position="32"/>
    </location>
</feature>
<name>A0A101KQC5_RHILI</name>
<dbReference type="Pfam" id="PF02737">
    <property type="entry name" value="3HCDH_N"/>
    <property type="match status" value="1"/>
</dbReference>